<dbReference type="EMBL" id="BMDY01000002">
    <property type="protein sequence ID" value="GGA95625.1"/>
    <property type="molecule type" value="Genomic_DNA"/>
</dbReference>
<proteinExistence type="predicted"/>
<evidence type="ECO:0000259" key="1">
    <source>
        <dbReference type="Pfam" id="PF19624"/>
    </source>
</evidence>
<organism evidence="2 3">
    <name type="scientific">Agarivorans gilvus</name>
    <dbReference type="NCBI Taxonomy" id="680279"/>
    <lineage>
        <taxon>Bacteria</taxon>
        <taxon>Pseudomonadati</taxon>
        <taxon>Pseudomonadota</taxon>
        <taxon>Gammaproteobacteria</taxon>
        <taxon>Alteromonadales</taxon>
        <taxon>Alteromonadaceae</taxon>
        <taxon>Agarivorans</taxon>
    </lineage>
</organism>
<dbReference type="Pfam" id="PF19624">
    <property type="entry name" value="DUF6129"/>
    <property type="match status" value="1"/>
</dbReference>
<feature type="domain" description="DUF6129" evidence="1">
    <location>
        <begin position="103"/>
        <end position="149"/>
    </location>
</feature>
<dbReference type="Proteomes" id="UP000651977">
    <property type="component" value="Unassembled WGS sequence"/>
</dbReference>
<gene>
    <name evidence="2" type="ORF">GCM10007414_05580</name>
</gene>
<evidence type="ECO:0000313" key="3">
    <source>
        <dbReference type="Proteomes" id="UP000651977"/>
    </source>
</evidence>
<sequence length="165" mass="18046">MCGVGETEVKTCTCKGEDKPHQPKHGDCGCHSGEAEAKTCTCKGEDKPHQPEHGDCGCHSSSHSAKQCGCKDEHNEQPLNQSKLDKLVSRIADKADYQKGLACFKKHHPDIRVIECSEDDMAEREPFLAASYFDIYLMANGTSCARLTNSLDLAIGLVIALHEED</sequence>
<accession>A0ABQ1HXU6</accession>
<comment type="caution">
    <text evidence="2">The sequence shown here is derived from an EMBL/GenBank/DDBJ whole genome shotgun (WGS) entry which is preliminary data.</text>
</comment>
<keyword evidence="3" id="KW-1185">Reference proteome</keyword>
<name>A0ABQ1HXU6_9ALTE</name>
<protein>
    <recommendedName>
        <fullName evidence="1">DUF6129 domain-containing protein</fullName>
    </recommendedName>
</protein>
<dbReference type="RefSeq" id="WP_055731571.1">
    <property type="nucleotide sequence ID" value="NZ_BMDY01000002.1"/>
</dbReference>
<reference evidence="3" key="1">
    <citation type="journal article" date="2019" name="Int. J. Syst. Evol. Microbiol.">
        <title>The Global Catalogue of Microorganisms (GCM) 10K type strain sequencing project: providing services to taxonomists for standard genome sequencing and annotation.</title>
        <authorList>
            <consortium name="The Broad Institute Genomics Platform"/>
            <consortium name="The Broad Institute Genome Sequencing Center for Infectious Disease"/>
            <person name="Wu L."/>
            <person name="Ma J."/>
        </authorList>
    </citation>
    <scope>NUCLEOTIDE SEQUENCE [LARGE SCALE GENOMIC DNA]</scope>
    <source>
        <strain evidence="3">CGMCC 1.10131</strain>
    </source>
</reference>
<dbReference type="InterPro" id="IPR046132">
    <property type="entry name" value="DUF6129"/>
</dbReference>
<evidence type="ECO:0000313" key="2">
    <source>
        <dbReference type="EMBL" id="GGA95625.1"/>
    </source>
</evidence>